<dbReference type="PROSITE" id="PS50005">
    <property type="entry name" value="TPR"/>
    <property type="match status" value="2"/>
</dbReference>
<proteinExistence type="inferred from homology"/>
<keyword evidence="8" id="KW-0802">TPR repeat</keyword>
<keyword evidence="5 9" id="KW-0378">Hydrolase</keyword>
<evidence type="ECO:0000256" key="7">
    <source>
        <dbReference type="PIRSR" id="PIRSR033096-1"/>
    </source>
</evidence>
<evidence type="ECO:0000256" key="3">
    <source>
        <dbReference type="ARBA" id="ARBA00022723"/>
    </source>
</evidence>
<gene>
    <name evidence="11" type="ORF">KIPB_002391</name>
</gene>
<dbReference type="PANTHER" id="PTHR45668">
    <property type="entry name" value="SERINE/THREONINE-PROTEIN PHOSPHATASE 5-RELATED"/>
    <property type="match status" value="1"/>
</dbReference>
<feature type="repeat" description="TPR" evidence="8">
    <location>
        <begin position="11"/>
        <end position="44"/>
    </location>
</feature>
<evidence type="ECO:0000256" key="8">
    <source>
        <dbReference type="PROSITE-ProRule" id="PRU00339"/>
    </source>
</evidence>
<comment type="cofactor">
    <cofactor evidence="1">
        <name>Mn(2+)</name>
        <dbReference type="ChEBI" id="CHEBI:29035"/>
    </cofactor>
</comment>
<dbReference type="InterPro" id="IPR013235">
    <property type="entry name" value="PPP_dom"/>
</dbReference>
<dbReference type="Pfam" id="PF00149">
    <property type="entry name" value="Metallophos"/>
    <property type="match status" value="1"/>
</dbReference>
<sequence>MSEVVSDEDRALEYKNNGNSLFRALKYQEAMDMYSKAIELAPNNSVYFSNRANCSYHLGHFTFAIEDATRAIELNETYVKAYFRRAEAHNALNQEDEAIADLKKATELKPKDKRLKNKLALAIRAKKQNQFRAAIAQKSMLQVDKQKPSAYPVPKDYDGPRIEMADQIHGGIIRELVEYIGSGKKLPLRYVYVLMKRVKDVLDSEPNVLRINLDRAKLEGLGAKKALSIVGDIHGQLYDFIELLKVNGMPSVSNPFVFLGDYVDRRPHGLSVILLLFAMKIACPQGVYMLRGNHETRNLNLMFGFTAELKKEYPNGDTDLLFSCISEVFNHLPLCALINKSIFCVHGGLPVKCMASLETLDGLARRRQPDGPVESELLWSDPKKSNAMGMYGMPAQGGDADDVSSLLGITPSHRGSGFCFGADAASAWMKHVGVTAVYRAHESIPDGIRHDFTKDGKVFHQVVEDMTPTPRQYTVFTAPDYMGMKNKGKAAVLSGGYIVQEMDKAAAMRGETDTPEVVEGGEVEMTPSSEAPEFIPPGAVEVTPQPDAEKNAAMGGMGMGGGMGGMGGFGMNGINLAMLQQLMGRK</sequence>
<dbReference type="Proteomes" id="UP000265618">
    <property type="component" value="Unassembled WGS sequence"/>
</dbReference>
<dbReference type="OrthoDB" id="445564at2759"/>
<keyword evidence="6" id="KW-0464">Manganese</keyword>
<dbReference type="Gene3D" id="3.60.21.10">
    <property type="match status" value="1"/>
</dbReference>
<dbReference type="EMBL" id="BDIP01000392">
    <property type="protein sequence ID" value="GIQ81433.1"/>
    <property type="molecule type" value="Genomic_DNA"/>
</dbReference>
<evidence type="ECO:0000256" key="2">
    <source>
        <dbReference type="ARBA" id="ARBA00008786"/>
    </source>
</evidence>
<keyword evidence="3" id="KW-0479">Metal-binding</keyword>
<dbReference type="InterPro" id="IPR029052">
    <property type="entry name" value="Metallo-depent_PP-like"/>
</dbReference>
<name>A0A9K3GFY2_9EUKA</name>
<dbReference type="GO" id="GO:0004722">
    <property type="term" value="F:protein serine/threonine phosphatase activity"/>
    <property type="evidence" value="ECO:0007669"/>
    <property type="project" value="UniProtKB-EC"/>
</dbReference>
<dbReference type="SMART" id="SM00028">
    <property type="entry name" value="TPR"/>
    <property type="match status" value="3"/>
</dbReference>
<dbReference type="EC" id="3.1.3.16" evidence="9"/>
<dbReference type="PRINTS" id="PR00114">
    <property type="entry name" value="STPHPHTASE"/>
</dbReference>
<dbReference type="InterPro" id="IPR006186">
    <property type="entry name" value="Ser/Thr-sp_prot-phosphatase"/>
</dbReference>
<protein>
    <recommendedName>
        <fullName evidence="9">Serine/threonine-protein phosphatase</fullName>
        <ecNumber evidence="9">3.1.3.16</ecNumber>
    </recommendedName>
</protein>
<feature type="domain" description="Serine/threonine specific protein phosphatases" evidence="10">
    <location>
        <begin position="290"/>
        <end position="295"/>
    </location>
</feature>
<dbReference type="PIRSF" id="PIRSF033096">
    <property type="entry name" value="PPPtase_5"/>
    <property type="match status" value="1"/>
</dbReference>
<comment type="caution">
    <text evidence="11">The sequence shown here is derived from an EMBL/GenBank/DDBJ whole genome shotgun (WGS) entry which is preliminary data.</text>
</comment>
<reference evidence="11 12" key="1">
    <citation type="journal article" date="2018" name="PLoS ONE">
        <title>The draft genome of Kipferlia bialata reveals reductive genome evolution in fornicate parasites.</title>
        <authorList>
            <person name="Tanifuji G."/>
            <person name="Takabayashi S."/>
            <person name="Kume K."/>
            <person name="Takagi M."/>
            <person name="Nakayama T."/>
            <person name="Kamikawa R."/>
            <person name="Inagaki Y."/>
            <person name="Hashimoto T."/>
        </authorList>
    </citation>
    <scope>NUCLEOTIDE SEQUENCE [LARGE SCALE GENOMIC DNA]</scope>
    <source>
        <strain evidence="11">NY0173</strain>
    </source>
</reference>
<evidence type="ECO:0000313" key="11">
    <source>
        <dbReference type="EMBL" id="GIQ81433.1"/>
    </source>
</evidence>
<dbReference type="InterPro" id="IPR051134">
    <property type="entry name" value="PPP_phosphatase"/>
</dbReference>
<evidence type="ECO:0000259" key="10">
    <source>
        <dbReference type="PROSITE" id="PS00125"/>
    </source>
</evidence>
<dbReference type="InterPro" id="IPR004843">
    <property type="entry name" value="Calcineurin-like_PHP"/>
</dbReference>
<dbReference type="SUPFAM" id="SSF56300">
    <property type="entry name" value="Metallo-dependent phosphatases"/>
    <property type="match status" value="1"/>
</dbReference>
<evidence type="ECO:0000313" key="12">
    <source>
        <dbReference type="Proteomes" id="UP000265618"/>
    </source>
</evidence>
<feature type="repeat" description="TPR" evidence="8">
    <location>
        <begin position="79"/>
        <end position="112"/>
    </location>
</feature>
<evidence type="ECO:0000256" key="1">
    <source>
        <dbReference type="ARBA" id="ARBA00001936"/>
    </source>
</evidence>
<comment type="similarity">
    <text evidence="2">Belongs to the PPP phosphatase family. PP-5 (PP-T) subfamily.</text>
</comment>
<evidence type="ECO:0000256" key="9">
    <source>
        <dbReference type="RuleBase" id="RU004273"/>
    </source>
</evidence>
<dbReference type="AlphaFoldDB" id="A0A9K3GFY2"/>
<dbReference type="PROSITE" id="PS00125">
    <property type="entry name" value="SER_THR_PHOSPHATASE"/>
    <property type="match status" value="1"/>
</dbReference>
<evidence type="ECO:0000256" key="6">
    <source>
        <dbReference type="ARBA" id="ARBA00023211"/>
    </source>
</evidence>
<dbReference type="SUPFAM" id="SSF48452">
    <property type="entry name" value="TPR-like"/>
    <property type="match status" value="1"/>
</dbReference>
<evidence type="ECO:0000256" key="4">
    <source>
        <dbReference type="ARBA" id="ARBA00022737"/>
    </source>
</evidence>
<dbReference type="GO" id="GO:0046872">
    <property type="term" value="F:metal ion binding"/>
    <property type="evidence" value="ECO:0007669"/>
    <property type="project" value="UniProtKB-KW"/>
</dbReference>
<keyword evidence="4" id="KW-0677">Repeat</keyword>
<dbReference type="Pfam" id="PF08321">
    <property type="entry name" value="PPP5"/>
    <property type="match status" value="1"/>
</dbReference>
<keyword evidence="12" id="KW-1185">Reference proteome</keyword>
<dbReference type="Gene3D" id="1.25.40.10">
    <property type="entry name" value="Tetratricopeptide repeat domain"/>
    <property type="match status" value="1"/>
</dbReference>
<feature type="active site" description="Proton donor/acceptor" evidence="7">
    <location>
        <position position="294"/>
    </location>
</feature>
<dbReference type="SMART" id="SM00156">
    <property type="entry name" value="PP2Ac"/>
    <property type="match status" value="1"/>
</dbReference>
<accession>A0A9K3GFY2</accession>
<evidence type="ECO:0000256" key="5">
    <source>
        <dbReference type="ARBA" id="ARBA00022801"/>
    </source>
</evidence>
<dbReference type="PANTHER" id="PTHR45668:SF5">
    <property type="entry name" value="SERINE_THREONINE-PROTEIN PHOSPHATASE 5"/>
    <property type="match status" value="1"/>
</dbReference>
<dbReference type="InterPro" id="IPR011990">
    <property type="entry name" value="TPR-like_helical_dom_sf"/>
</dbReference>
<organism evidence="11 12">
    <name type="scientific">Kipferlia bialata</name>
    <dbReference type="NCBI Taxonomy" id="797122"/>
    <lineage>
        <taxon>Eukaryota</taxon>
        <taxon>Metamonada</taxon>
        <taxon>Carpediemonas-like organisms</taxon>
        <taxon>Kipferlia</taxon>
    </lineage>
</organism>
<comment type="catalytic activity">
    <reaction evidence="9">
        <text>O-phospho-L-threonyl-[protein] + H2O = L-threonyl-[protein] + phosphate</text>
        <dbReference type="Rhea" id="RHEA:47004"/>
        <dbReference type="Rhea" id="RHEA-COMP:11060"/>
        <dbReference type="Rhea" id="RHEA-COMP:11605"/>
        <dbReference type="ChEBI" id="CHEBI:15377"/>
        <dbReference type="ChEBI" id="CHEBI:30013"/>
        <dbReference type="ChEBI" id="CHEBI:43474"/>
        <dbReference type="ChEBI" id="CHEBI:61977"/>
        <dbReference type="EC" id="3.1.3.16"/>
    </reaction>
</comment>
<dbReference type="InterPro" id="IPR019734">
    <property type="entry name" value="TPR_rpt"/>
</dbReference>
<dbReference type="Pfam" id="PF13181">
    <property type="entry name" value="TPR_8"/>
    <property type="match status" value="1"/>
</dbReference>